<evidence type="ECO:0000259" key="4">
    <source>
        <dbReference type="PROSITE" id="PS50181"/>
    </source>
</evidence>
<dbReference type="InterPro" id="IPR036047">
    <property type="entry name" value="F-box-like_dom_sf"/>
</dbReference>
<sequence>MNIFCLCKIDFITLLPFELSSKIILNLDINTVLICREVSNEWKNFIDSNVIWKRLFLKVKEWKTEKIQRFLKKDTSPYASSQELIFNKYYLGLNCPKAPFSKYLLDKGHSTKNKSLIDNHKGGFLSFNSYNNSESGENQVLNNEMDIVMAKSRTVHQEENSFQRHDSASYYYIDPGKALFNQDISKPVCSSNCIKSKTASINSRNTGISKPQNFVYALSLNWSLVYKDFYELEKNWKDANASLRIINGHNDSIYCIQLDKYKFVTGSRDKSIKIWDMNSLVCIRTLYGHTASVLCLKYDDEIIVTGSSDSTIIVWDMNTGSIISKLESHIAGVLDVAFNSEFIVSCSKDCTIKIWSRKNNYNLVSTLSGHEGPVNAISLFNNELVSASGDTLIKLWDLKTGKEIRVFKGHLRGLACVQYDGNTIISGSNDRSIKVWDSKTGLCKFTLLGHTDLVRTLYFPGGKKAISGSYDQTVKVWDIENGVLLLDIDSVHTSWVFDVQFNSSKIIR</sequence>
<dbReference type="PANTHER" id="PTHR19849">
    <property type="entry name" value="PHOSPHOLIPASE A-2-ACTIVATING PROTEIN"/>
    <property type="match status" value="1"/>
</dbReference>
<dbReference type="PROSITE" id="PS50082">
    <property type="entry name" value="WD_REPEATS_2"/>
    <property type="match status" value="6"/>
</dbReference>
<dbReference type="CDD" id="cd00200">
    <property type="entry name" value="WD40"/>
    <property type="match status" value="1"/>
</dbReference>
<evidence type="ECO:0000256" key="3">
    <source>
        <dbReference type="PROSITE-ProRule" id="PRU00221"/>
    </source>
</evidence>
<dbReference type="GO" id="GO:0005634">
    <property type="term" value="C:nucleus"/>
    <property type="evidence" value="ECO:0007669"/>
    <property type="project" value="TreeGrafter"/>
</dbReference>
<name>A0A1R1YS34_9FUNG</name>
<dbReference type="Pfam" id="PF00646">
    <property type="entry name" value="F-box"/>
    <property type="match status" value="1"/>
</dbReference>
<dbReference type="SUPFAM" id="SSF81383">
    <property type="entry name" value="F-box domain"/>
    <property type="match status" value="1"/>
</dbReference>
<dbReference type="EMBL" id="LSSM01000205">
    <property type="protein sequence ID" value="OMJ29708.1"/>
    <property type="molecule type" value="Genomic_DNA"/>
</dbReference>
<protein>
    <submittedName>
        <fullName evidence="5">Beta-TrCP</fullName>
    </submittedName>
</protein>
<feature type="repeat" description="WD" evidence="3">
    <location>
        <begin position="367"/>
        <end position="406"/>
    </location>
</feature>
<dbReference type="PROSITE" id="PS50181">
    <property type="entry name" value="FBOX"/>
    <property type="match status" value="1"/>
</dbReference>
<feature type="repeat" description="WD" evidence="3">
    <location>
        <begin position="286"/>
        <end position="325"/>
    </location>
</feature>
<dbReference type="InterPro" id="IPR019775">
    <property type="entry name" value="WD40_repeat_CS"/>
</dbReference>
<dbReference type="OrthoDB" id="19711at2759"/>
<proteinExistence type="predicted"/>
<gene>
    <name evidence="5" type="ORF">AYI69_g767</name>
</gene>
<feature type="repeat" description="WD" evidence="3">
    <location>
        <begin position="447"/>
        <end position="487"/>
    </location>
</feature>
<dbReference type="GO" id="GO:0010992">
    <property type="term" value="P:ubiquitin recycling"/>
    <property type="evidence" value="ECO:0007669"/>
    <property type="project" value="TreeGrafter"/>
</dbReference>
<dbReference type="InterPro" id="IPR001810">
    <property type="entry name" value="F-box_dom"/>
</dbReference>
<dbReference type="PRINTS" id="PR00320">
    <property type="entry name" value="GPROTEINBRPT"/>
</dbReference>
<keyword evidence="2" id="KW-0677">Repeat</keyword>
<dbReference type="Pfam" id="PF00400">
    <property type="entry name" value="WD40"/>
    <property type="match status" value="6"/>
</dbReference>
<evidence type="ECO:0000313" key="6">
    <source>
        <dbReference type="Proteomes" id="UP000187429"/>
    </source>
</evidence>
<organism evidence="5 6">
    <name type="scientific">Smittium culicis</name>
    <dbReference type="NCBI Taxonomy" id="133412"/>
    <lineage>
        <taxon>Eukaryota</taxon>
        <taxon>Fungi</taxon>
        <taxon>Fungi incertae sedis</taxon>
        <taxon>Zoopagomycota</taxon>
        <taxon>Kickxellomycotina</taxon>
        <taxon>Harpellomycetes</taxon>
        <taxon>Harpellales</taxon>
        <taxon>Legeriomycetaceae</taxon>
        <taxon>Smittium</taxon>
    </lineage>
</organism>
<dbReference type="Gene3D" id="2.130.10.10">
    <property type="entry name" value="YVTN repeat-like/Quinoprotein amine dehydrogenase"/>
    <property type="match status" value="2"/>
</dbReference>
<feature type="domain" description="F-box" evidence="4">
    <location>
        <begin position="9"/>
        <end position="55"/>
    </location>
</feature>
<reference evidence="6" key="1">
    <citation type="submission" date="2017-01" db="EMBL/GenBank/DDBJ databases">
        <authorList>
            <person name="Wang Y."/>
            <person name="White M."/>
            <person name="Kvist S."/>
            <person name="Moncalvo J.-M."/>
        </authorList>
    </citation>
    <scope>NUCLEOTIDE SEQUENCE [LARGE SCALE GENOMIC DNA]</scope>
    <source>
        <strain evidence="6">ID-206-W2</strain>
    </source>
</reference>
<feature type="repeat" description="WD" evidence="3">
    <location>
        <begin position="326"/>
        <end position="365"/>
    </location>
</feature>
<dbReference type="InterPro" id="IPR015943">
    <property type="entry name" value="WD40/YVTN_repeat-like_dom_sf"/>
</dbReference>
<dbReference type="Proteomes" id="UP000187429">
    <property type="component" value="Unassembled WGS sequence"/>
</dbReference>
<comment type="caution">
    <text evidence="5">The sequence shown here is derived from an EMBL/GenBank/DDBJ whole genome shotgun (WGS) entry which is preliminary data.</text>
</comment>
<dbReference type="AlphaFoldDB" id="A0A1R1YS34"/>
<dbReference type="PROSITE" id="PS00678">
    <property type="entry name" value="WD_REPEATS_1"/>
    <property type="match status" value="4"/>
</dbReference>
<dbReference type="SMART" id="SM00320">
    <property type="entry name" value="WD40"/>
    <property type="match status" value="6"/>
</dbReference>
<evidence type="ECO:0000256" key="1">
    <source>
        <dbReference type="ARBA" id="ARBA00022574"/>
    </source>
</evidence>
<dbReference type="PROSITE" id="PS50294">
    <property type="entry name" value="WD_REPEATS_REGION"/>
    <property type="match status" value="6"/>
</dbReference>
<evidence type="ECO:0000256" key="2">
    <source>
        <dbReference type="ARBA" id="ARBA00022737"/>
    </source>
</evidence>
<dbReference type="InterPro" id="IPR036322">
    <property type="entry name" value="WD40_repeat_dom_sf"/>
</dbReference>
<dbReference type="SUPFAM" id="SSF50978">
    <property type="entry name" value="WD40 repeat-like"/>
    <property type="match status" value="1"/>
</dbReference>
<dbReference type="InterPro" id="IPR001680">
    <property type="entry name" value="WD40_rpt"/>
</dbReference>
<dbReference type="InterPro" id="IPR020472">
    <property type="entry name" value="WD40_PAC1"/>
</dbReference>
<dbReference type="GO" id="GO:0005737">
    <property type="term" value="C:cytoplasm"/>
    <property type="evidence" value="ECO:0007669"/>
    <property type="project" value="TreeGrafter"/>
</dbReference>
<dbReference type="PANTHER" id="PTHR19849:SF1">
    <property type="entry name" value="F-BOX_WD REPEAT-CONTAINING PROTEIN 7"/>
    <property type="match status" value="1"/>
</dbReference>
<evidence type="ECO:0000313" key="5">
    <source>
        <dbReference type="EMBL" id="OMJ29708.1"/>
    </source>
</evidence>
<keyword evidence="1 3" id="KW-0853">WD repeat</keyword>
<dbReference type="GO" id="GO:0043130">
    <property type="term" value="F:ubiquitin binding"/>
    <property type="evidence" value="ECO:0007669"/>
    <property type="project" value="TreeGrafter"/>
</dbReference>
<dbReference type="Gene3D" id="1.20.1280.50">
    <property type="match status" value="1"/>
</dbReference>
<keyword evidence="6" id="KW-1185">Reference proteome</keyword>
<feature type="repeat" description="WD" evidence="3">
    <location>
        <begin position="407"/>
        <end position="446"/>
    </location>
</feature>
<dbReference type="GO" id="GO:0043161">
    <property type="term" value="P:proteasome-mediated ubiquitin-dependent protein catabolic process"/>
    <property type="evidence" value="ECO:0007669"/>
    <property type="project" value="TreeGrafter"/>
</dbReference>
<feature type="repeat" description="WD" evidence="3">
    <location>
        <begin position="246"/>
        <end position="285"/>
    </location>
</feature>
<dbReference type="SMART" id="SM00256">
    <property type="entry name" value="FBOX"/>
    <property type="match status" value="1"/>
</dbReference>
<accession>A0A1R1YS34</accession>